<organism evidence="2 3">
    <name type="scientific">Roseovarius spongiae</name>
    <dbReference type="NCBI Taxonomy" id="2320272"/>
    <lineage>
        <taxon>Bacteria</taxon>
        <taxon>Pseudomonadati</taxon>
        <taxon>Pseudomonadota</taxon>
        <taxon>Alphaproteobacteria</taxon>
        <taxon>Rhodobacterales</taxon>
        <taxon>Roseobacteraceae</taxon>
        <taxon>Roseovarius</taxon>
    </lineage>
</organism>
<sequence length="269" mass="28768">MRERTESGTVTERSGDPGAPSVVLVHGLGMQQAAWQWQRPALEAGFDVITYDLFGHGDSAAPPEEPSLSLLSAQLGGVMDHWGIDRAAVVGFSLGGMIARCFAQDHPDRVTALAILHSPHRRSAAAQQAIVERVETAATDGPAATIEAALERWFTDDFRAANPEMMDRVRGWVLANDRDVYPRLYRVLATGIDEIVAPSPPIAAPTLVITGDEDYGNGPEMSQAIAAEIEGAELLILRGLRHMALAEDPDAINAPLADFLSRCLKGGAA</sequence>
<dbReference type="PRINTS" id="PR00111">
    <property type="entry name" value="ABHYDROLASE"/>
</dbReference>
<dbReference type="GO" id="GO:0016020">
    <property type="term" value="C:membrane"/>
    <property type="evidence" value="ECO:0007669"/>
    <property type="project" value="TreeGrafter"/>
</dbReference>
<name>A0A3A8AWM8_9RHOB</name>
<dbReference type="Pfam" id="PF00561">
    <property type="entry name" value="Abhydrolase_1"/>
    <property type="match status" value="1"/>
</dbReference>
<dbReference type="OrthoDB" id="9785847at2"/>
<reference evidence="2 3" key="1">
    <citation type="submission" date="2018-09" db="EMBL/GenBank/DDBJ databases">
        <title>Roseovarius spongiae sp. nov., isolated from a marine sponge.</title>
        <authorList>
            <person name="Zhuang L."/>
            <person name="Luo L."/>
        </authorList>
    </citation>
    <scope>NUCLEOTIDE SEQUENCE [LARGE SCALE GENOMIC DNA]</scope>
    <source>
        <strain evidence="2 3">HN-E21</strain>
    </source>
</reference>
<protein>
    <submittedName>
        <fullName evidence="2">Alpha/beta fold hydrolase</fullName>
    </submittedName>
</protein>
<dbReference type="PANTHER" id="PTHR43798">
    <property type="entry name" value="MONOACYLGLYCEROL LIPASE"/>
    <property type="match status" value="1"/>
</dbReference>
<accession>A0A3A8AWM8</accession>
<feature type="domain" description="AB hydrolase-1" evidence="1">
    <location>
        <begin position="20"/>
        <end position="249"/>
    </location>
</feature>
<dbReference type="SUPFAM" id="SSF53474">
    <property type="entry name" value="alpha/beta-Hydrolases"/>
    <property type="match status" value="1"/>
</dbReference>
<dbReference type="PANTHER" id="PTHR43798:SF33">
    <property type="entry name" value="HYDROLASE, PUTATIVE (AFU_ORTHOLOGUE AFUA_2G14860)-RELATED"/>
    <property type="match status" value="1"/>
</dbReference>
<dbReference type="Proteomes" id="UP000281128">
    <property type="component" value="Unassembled WGS sequence"/>
</dbReference>
<keyword evidence="3" id="KW-1185">Reference proteome</keyword>
<dbReference type="GO" id="GO:0016787">
    <property type="term" value="F:hydrolase activity"/>
    <property type="evidence" value="ECO:0007669"/>
    <property type="project" value="UniProtKB-KW"/>
</dbReference>
<dbReference type="InterPro" id="IPR029058">
    <property type="entry name" value="AB_hydrolase_fold"/>
</dbReference>
<dbReference type="InterPro" id="IPR000073">
    <property type="entry name" value="AB_hydrolase_1"/>
</dbReference>
<comment type="caution">
    <text evidence="2">The sequence shown here is derived from an EMBL/GenBank/DDBJ whole genome shotgun (WGS) entry which is preliminary data.</text>
</comment>
<evidence type="ECO:0000313" key="3">
    <source>
        <dbReference type="Proteomes" id="UP000281128"/>
    </source>
</evidence>
<gene>
    <name evidence="2" type="ORF">D6850_04470</name>
</gene>
<evidence type="ECO:0000259" key="1">
    <source>
        <dbReference type="Pfam" id="PF00561"/>
    </source>
</evidence>
<dbReference type="Gene3D" id="3.40.50.1820">
    <property type="entry name" value="alpha/beta hydrolase"/>
    <property type="match status" value="1"/>
</dbReference>
<dbReference type="InterPro" id="IPR050266">
    <property type="entry name" value="AB_hydrolase_sf"/>
</dbReference>
<proteinExistence type="predicted"/>
<dbReference type="EMBL" id="RAPE01000001">
    <property type="protein sequence ID" value="RKF16798.1"/>
    <property type="molecule type" value="Genomic_DNA"/>
</dbReference>
<evidence type="ECO:0000313" key="2">
    <source>
        <dbReference type="EMBL" id="RKF16798.1"/>
    </source>
</evidence>
<keyword evidence="2" id="KW-0378">Hydrolase</keyword>
<dbReference type="RefSeq" id="WP_121164156.1">
    <property type="nucleotide sequence ID" value="NZ_RAPE01000001.1"/>
</dbReference>
<dbReference type="AlphaFoldDB" id="A0A3A8AWM8"/>